<comment type="caution">
    <text evidence="2">The sequence shown here is derived from an EMBL/GenBank/DDBJ whole genome shotgun (WGS) entry which is preliminary data.</text>
</comment>
<feature type="transmembrane region" description="Helical" evidence="1">
    <location>
        <begin position="300"/>
        <end position="317"/>
    </location>
</feature>
<dbReference type="EMBL" id="JBGBYS010000002">
    <property type="protein sequence ID" value="MEY9257641.1"/>
    <property type="molecule type" value="Genomic_DNA"/>
</dbReference>
<evidence type="ECO:0000256" key="1">
    <source>
        <dbReference type="SAM" id="Phobius"/>
    </source>
</evidence>
<protein>
    <recommendedName>
        <fullName evidence="4">Glycosyltransferase RgtA/B/C/D-like domain-containing protein</fullName>
    </recommendedName>
</protein>
<feature type="transmembrane region" description="Helical" evidence="1">
    <location>
        <begin position="188"/>
        <end position="209"/>
    </location>
</feature>
<feature type="transmembrane region" description="Helical" evidence="1">
    <location>
        <begin position="269"/>
        <end position="288"/>
    </location>
</feature>
<feature type="transmembrane region" description="Helical" evidence="1">
    <location>
        <begin position="76"/>
        <end position="96"/>
    </location>
</feature>
<sequence>MNDRVLPGPFQFLFLVMTGLAVVLAPIVRTLLPERFLLDDQHLQNAIEDPGFAPEDGSFHVLAQFYSVLGLESSPLLAATASIVVLVLCLLLALDFRQWDRAGALGVGLLGLSLGLGLAYLAQFTKEFVSLLVALAVLLALRFSNEIGRAVLIVAVCLSYGALVRPYWALIAALIPCAYFILRRIKHPMLILLAIVCAFIGLAIAFQIFRSESLGATREWVNSGRTSSPVASLIVGPDFGTSPAADLLSILVIGLFMLVPIPLLTMGSAYYMVAASAIIVLWAVVAMAIVSGRAVRDPRAAWIIAVLTSIFVVLVIFEPDYGSYLKHLAPFLPLFIALVPLGRNHMSNHKEPALVARSKPQAVGTYAGRRRDIRVASDRRNGQKL</sequence>
<feature type="transmembrane region" description="Helical" evidence="1">
    <location>
        <begin position="244"/>
        <end position="263"/>
    </location>
</feature>
<accession>A0ABV4EGK7</accession>
<gene>
    <name evidence="2" type="ORF">ABH903_000651</name>
</gene>
<feature type="transmembrane region" description="Helical" evidence="1">
    <location>
        <begin position="12"/>
        <end position="32"/>
    </location>
</feature>
<evidence type="ECO:0000313" key="2">
    <source>
        <dbReference type="EMBL" id="MEY9257641.1"/>
    </source>
</evidence>
<feature type="transmembrane region" description="Helical" evidence="1">
    <location>
        <begin position="103"/>
        <end position="122"/>
    </location>
</feature>
<dbReference type="Proteomes" id="UP001565435">
    <property type="component" value="Unassembled WGS sequence"/>
</dbReference>
<keyword evidence="1" id="KW-1133">Transmembrane helix</keyword>
<proteinExistence type="predicted"/>
<evidence type="ECO:0000313" key="3">
    <source>
        <dbReference type="Proteomes" id="UP001565435"/>
    </source>
</evidence>
<evidence type="ECO:0008006" key="4">
    <source>
        <dbReference type="Google" id="ProtNLM"/>
    </source>
</evidence>
<dbReference type="RefSeq" id="WP_370035025.1">
    <property type="nucleotide sequence ID" value="NZ_JBGBYS010000002.1"/>
</dbReference>
<keyword evidence="3" id="KW-1185">Reference proteome</keyword>
<keyword evidence="1" id="KW-0812">Transmembrane</keyword>
<organism evidence="2 3">
    <name type="scientific">Brevibacterium epidermidis</name>
    <dbReference type="NCBI Taxonomy" id="1698"/>
    <lineage>
        <taxon>Bacteria</taxon>
        <taxon>Bacillati</taxon>
        <taxon>Actinomycetota</taxon>
        <taxon>Actinomycetes</taxon>
        <taxon>Micrococcales</taxon>
        <taxon>Brevibacteriaceae</taxon>
        <taxon>Brevibacterium</taxon>
    </lineage>
</organism>
<reference evidence="2 3" key="1">
    <citation type="submission" date="2024-07" db="EMBL/GenBank/DDBJ databases">
        <title>Mealworm larvae gut microbial communities from Newark, Delaware, USA.</title>
        <authorList>
            <person name="Blenner M."/>
        </authorList>
    </citation>
    <scope>NUCLEOTIDE SEQUENCE [LARGE SCALE GENOMIC DNA]</scope>
    <source>
        <strain evidence="2 3">UD i117</strain>
    </source>
</reference>
<feature type="transmembrane region" description="Helical" evidence="1">
    <location>
        <begin position="128"/>
        <end position="144"/>
    </location>
</feature>
<keyword evidence="1" id="KW-0472">Membrane</keyword>
<feature type="transmembrane region" description="Helical" evidence="1">
    <location>
        <begin position="151"/>
        <end position="182"/>
    </location>
</feature>
<name>A0ABV4EGK7_BREEP</name>